<feature type="domain" description="Sfi1 spindle body" evidence="1">
    <location>
        <begin position="44"/>
        <end position="182"/>
    </location>
</feature>
<evidence type="ECO:0000313" key="3">
    <source>
        <dbReference type="Proteomes" id="UP000193642"/>
    </source>
</evidence>
<dbReference type="InterPro" id="IPR013665">
    <property type="entry name" value="Sfi1_dom"/>
</dbReference>
<name>A0A1Y2BV85_9FUNG</name>
<keyword evidence="3" id="KW-1185">Reference proteome</keyword>
<comment type="caution">
    <text evidence="2">The sequence shown here is derived from an EMBL/GenBank/DDBJ whole genome shotgun (WGS) entry which is preliminary data.</text>
</comment>
<dbReference type="EMBL" id="MCGO01000043">
    <property type="protein sequence ID" value="ORY38656.1"/>
    <property type="molecule type" value="Genomic_DNA"/>
</dbReference>
<evidence type="ECO:0000313" key="2">
    <source>
        <dbReference type="EMBL" id="ORY38656.1"/>
    </source>
</evidence>
<reference evidence="2 3" key="1">
    <citation type="submission" date="2016-07" db="EMBL/GenBank/DDBJ databases">
        <title>Pervasive Adenine N6-methylation of Active Genes in Fungi.</title>
        <authorList>
            <consortium name="DOE Joint Genome Institute"/>
            <person name="Mondo S.J."/>
            <person name="Dannebaum R.O."/>
            <person name="Kuo R.C."/>
            <person name="Labutti K."/>
            <person name="Haridas S."/>
            <person name="Kuo A."/>
            <person name="Salamov A."/>
            <person name="Ahrendt S.R."/>
            <person name="Lipzen A."/>
            <person name="Sullivan W."/>
            <person name="Andreopoulos W.B."/>
            <person name="Clum A."/>
            <person name="Lindquist E."/>
            <person name="Daum C."/>
            <person name="Ramamoorthy G.K."/>
            <person name="Gryganskyi A."/>
            <person name="Culley D."/>
            <person name="Magnuson J.K."/>
            <person name="James T.Y."/>
            <person name="O'Malley M.A."/>
            <person name="Stajich J.E."/>
            <person name="Spatafora J.W."/>
            <person name="Visel A."/>
            <person name="Grigoriev I.V."/>
        </authorList>
    </citation>
    <scope>NUCLEOTIDE SEQUENCE [LARGE SCALE GENOMIC DNA]</scope>
    <source>
        <strain evidence="2 3">JEL800</strain>
    </source>
</reference>
<proteinExistence type="predicted"/>
<organism evidence="2 3">
    <name type="scientific">Rhizoclosmatium globosum</name>
    <dbReference type="NCBI Taxonomy" id="329046"/>
    <lineage>
        <taxon>Eukaryota</taxon>
        <taxon>Fungi</taxon>
        <taxon>Fungi incertae sedis</taxon>
        <taxon>Chytridiomycota</taxon>
        <taxon>Chytridiomycota incertae sedis</taxon>
        <taxon>Chytridiomycetes</taxon>
        <taxon>Chytridiales</taxon>
        <taxon>Chytriomycetaceae</taxon>
        <taxon>Rhizoclosmatium</taxon>
    </lineage>
</organism>
<dbReference type="Pfam" id="PF08457">
    <property type="entry name" value="Sfi1"/>
    <property type="match status" value="1"/>
</dbReference>
<evidence type="ECO:0000259" key="1">
    <source>
        <dbReference type="Pfam" id="PF08457"/>
    </source>
</evidence>
<dbReference type="OrthoDB" id="10287418at2759"/>
<accession>A0A1Y2BV85</accession>
<sequence length="202" mass="24310">MKSFQISRMLFYDTGRQVDGMEALDGVCEIARDVIKSAVVDRLTHFFGMWKYRYDGVRRRWGAAVKHDTASVWKSMFSFWKARFDVYSGLASMAKTRREQRLFRAYWDKWIARKREKIELDFYIRHEAFVSKQIFSCKKNAFQIWRLVRLRNKRLNTIFDEVSSTTSQNLIRKCLSRWISRVNLNSSRVEYIEVESNMRLKL</sequence>
<dbReference type="Proteomes" id="UP000193642">
    <property type="component" value="Unassembled WGS sequence"/>
</dbReference>
<protein>
    <recommendedName>
        <fullName evidence="1">Sfi1 spindle body domain-containing protein</fullName>
    </recommendedName>
</protein>
<dbReference type="AlphaFoldDB" id="A0A1Y2BV85"/>
<gene>
    <name evidence="2" type="ORF">BCR33DRAFT_427534</name>
</gene>